<keyword evidence="4 7" id="KW-0665">Pyrimidine biosynthesis</keyword>
<dbReference type="InterPro" id="IPR047596">
    <property type="entry name" value="OMPdecase_bac"/>
</dbReference>
<feature type="binding site" evidence="7 9">
    <location>
        <position position="193"/>
    </location>
    <ligand>
        <name>substrate</name>
    </ligand>
</feature>
<accession>A0A160JH53</accession>
<dbReference type="GO" id="GO:0005829">
    <property type="term" value="C:cytosol"/>
    <property type="evidence" value="ECO:0007669"/>
    <property type="project" value="TreeGrafter"/>
</dbReference>
<evidence type="ECO:0000259" key="11">
    <source>
        <dbReference type="SMART" id="SM00934"/>
    </source>
</evidence>
<dbReference type="InterPro" id="IPR011060">
    <property type="entry name" value="RibuloseP-bd_barrel"/>
</dbReference>
<dbReference type="GO" id="GO:0044205">
    <property type="term" value="P:'de novo' UMP biosynthetic process"/>
    <property type="evidence" value="ECO:0007669"/>
    <property type="project" value="UniProtKB-UniRule"/>
</dbReference>
<evidence type="ECO:0000313" key="13">
    <source>
        <dbReference type="Proteomes" id="UP000077405"/>
    </source>
</evidence>
<protein>
    <recommendedName>
        <fullName evidence="7">Orotidine 5'-phosphate decarboxylase</fullName>
        <ecNumber evidence="7">4.1.1.23</ecNumber>
    </recommendedName>
    <alternativeName>
        <fullName evidence="7">OMP decarboxylase</fullName>
        <shortName evidence="7">OMPDCase</shortName>
        <shortName evidence="7">OMPdecase</shortName>
    </alternativeName>
</protein>
<evidence type="ECO:0000256" key="10">
    <source>
        <dbReference type="RuleBase" id="RU000512"/>
    </source>
</evidence>
<dbReference type="CDD" id="cd04725">
    <property type="entry name" value="OMP_decarboxylase_like"/>
    <property type="match status" value="1"/>
</dbReference>
<evidence type="ECO:0000313" key="12">
    <source>
        <dbReference type="EMBL" id="ANC92358.1"/>
    </source>
</evidence>
<dbReference type="NCBIfam" id="NF001273">
    <property type="entry name" value="PRK00230.1"/>
    <property type="match status" value="1"/>
</dbReference>
<dbReference type="OrthoDB" id="9806203at2"/>
<feature type="binding site" evidence="7 9">
    <location>
        <position position="123"/>
    </location>
    <ligand>
        <name>substrate</name>
    </ligand>
</feature>
<dbReference type="UniPathway" id="UPA00070">
    <property type="reaction ID" value="UER00120"/>
</dbReference>
<organism evidence="12 13">
    <name type="scientific">Azospirillum humicireducens</name>
    <dbReference type="NCBI Taxonomy" id="1226968"/>
    <lineage>
        <taxon>Bacteria</taxon>
        <taxon>Pseudomonadati</taxon>
        <taxon>Pseudomonadota</taxon>
        <taxon>Alphaproteobacteria</taxon>
        <taxon>Rhodospirillales</taxon>
        <taxon>Azospirillaceae</taxon>
        <taxon>Azospirillum</taxon>
    </lineage>
</organism>
<feature type="domain" description="Orotidine 5'-phosphate decarboxylase" evidence="11">
    <location>
        <begin position="7"/>
        <end position="229"/>
    </location>
</feature>
<feature type="active site" description="For OMPdecase activity" evidence="8">
    <location>
        <position position="68"/>
    </location>
</feature>
<dbReference type="InterPro" id="IPR001754">
    <property type="entry name" value="OMPdeCOase_dom"/>
</dbReference>
<reference evidence="12 13" key="1">
    <citation type="journal article" date="2013" name="Int. J. Syst. Evol. Microbiol.">
        <title>Azospirillum humicireducens sp. nov., a nitrogen-fixing bacterium isolated from a microbial fuel cell.</title>
        <authorList>
            <person name="Zhou S."/>
            <person name="Han L."/>
            <person name="Wang Y."/>
            <person name="Yang G."/>
            <person name="Zhuang L."/>
            <person name="Hu P."/>
        </authorList>
    </citation>
    <scope>NUCLEOTIDE SEQUENCE [LARGE SCALE GENOMIC DNA]</scope>
    <source>
        <strain evidence="12 13">SgZ-5</strain>
    </source>
</reference>
<evidence type="ECO:0000256" key="9">
    <source>
        <dbReference type="PIRSR" id="PIRSR614732-2"/>
    </source>
</evidence>
<evidence type="ECO:0000256" key="5">
    <source>
        <dbReference type="ARBA" id="ARBA00023239"/>
    </source>
</evidence>
<feature type="binding site" evidence="7 9">
    <location>
        <position position="13"/>
    </location>
    <ligand>
        <name>substrate</name>
    </ligand>
</feature>
<dbReference type="SMART" id="SM00934">
    <property type="entry name" value="OMPdecase"/>
    <property type="match status" value="1"/>
</dbReference>
<feature type="binding site" evidence="7 9">
    <location>
        <position position="35"/>
    </location>
    <ligand>
        <name>substrate</name>
    </ligand>
</feature>
<name>A0A160JH53_9PROT</name>
<comment type="catalytic activity">
    <reaction evidence="6 7 10">
        <text>orotidine 5'-phosphate + H(+) = UMP + CO2</text>
        <dbReference type="Rhea" id="RHEA:11596"/>
        <dbReference type="ChEBI" id="CHEBI:15378"/>
        <dbReference type="ChEBI" id="CHEBI:16526"/>
        <dbReference type="ChEBI" id="CHEBI:57538"/>
        <dbReference type="ChEBI" id="CHEBI:57865"/>
        <dbReference type="EC" id="4.1.1.23"/>
    </reaction>
</comment>
<dbReference type="PANTHER" id="PTHR32119">
    <property type="entry name" value="OROTIDINE 5'-PHOSPHATE DECARBOXYLASE"/>
    <property type="match status" value="1"/>
</dbReference>
<keyword evidence="5 7" id="KW-0456">Lyase</keyword>
<feature type="active site" description="Proton donor" evidence="7">
    <location>
        <position position="65"/>
    </location>
</feature>
<gene>
    <name evidence="7" type="primary">pyrF</name>
    <name evidence="12" type="ORF">A6A40_10825</name>
</gene>
<dbReference type="EC" id="4.1.1.23" evidence="7"/>
<sequence length="241" mass="24333">MTAPASRIYCSVDTTEIDAARRIAGQVAGAVGGIKLGLEFFIAQGPAGVRAVVGEDGPPLFLDLKLHDIPNTVAGGVRAALPLKPAFMTIHSSGGPAMMRAAAETAATAGADRPKILAVTVLTSLDEDDLGSVGQSVPVADQVVRLATLAKASGVDGVVCSPAEVALVRAACGPDFILMVPGIRPAWAATNDQKRFMTPAEALAAGADHLVIGRPITAEPDPAAAARRIVAEIEASSGGTA</sequence>
<dbReference type="EMBL" id="CP015285">
    <property type="protein sequence ID" value="ANC92358.1"/>
    <property type="molecule type" value="Genomic_DNA"/>
</dbReference>
<dbReference type="Pfam" id="PF00215">
    <property type="entry name" value="OMPdecase"/>
    <property type="match status" value="1"/>
</dbReference>
<feature type="binding site" evidence="7 9">
    <location>
        <position position="184"/>
    </location>
    <ligand>
        <name>substrate</name>
    </ligand>
</feature>
<feature type="active site" description="For OMPdecase activity" evidence="8">
    <location>
        <position position="65"/>
    </location>
</feature>
<feature type="binding site" evidence="7">
    <location>
        <begin position="63"/>
        <end position="72"/>
    </location>
    <ligand>
        <name>substrate</name>
    </ligand>
</feature>
<keyword evidence="13" id="KW-1185">Reference proteome</keyword>
<proteinExistence type="inferred from homology"/>
<dbReference type="Proteomes" id="UP000077405">
    <property type="component" value="Chromosome"/>
</dbReference>
<comment type="function">
    <text evidence="1 7">Catalyzes the decarboxylation of orotidine 5'-monophosphate (OMP) to uridine 5'-monophosphate (UMP).</text>
</comment>
<dbReference type="STRING" id="1226968.A6A40_10825"/>
<dbReference type="RefSeq" id="WP_063635418.1">
    <property type="nucleotide sequence ID" value="NZ_CP015285.1"/>
</dbReference>
<dbReference type="GO" id="GO:0006207">
    <property type="term" value="P:'de novo' pyrimidine nucleobase biosynthetic process"/>
    <property type="evidence" value="ECO:0007669"/>
    <property type="project" value="InterPro"/>
</dbReference>
<comment type="subunit">
    <text evidence="7">Homodimer.</text>
</comment>
<dbReference type="KEGG" id="ahu:A6A40_10825"/>
<evidence type="ECO:0000256" key="3">
    <source>
        <dbReference type="ARBA" id="ARBA00022793"/>
    </source>
</evidence>
<dbReference type="PANTHER" id="PTHR32119:SF2">
    <property type="entry name" value="OROTIDINE 5'-PHOSPHATE DECARBOXYLASE"/>
    <property type="match status" value="1"/>
</dbReference>
<evidence type="ECO:0000256" key="6">
    <source>
        <dbReference type="ARBA" id="ARBA00049157"/>
    </source>
</evidence>
<dbReference type="SUPFAM" id="SSF51366">
    <property type="entry name" value="Ribulose-phoshate binding barrel"/>
    <property type="match status" value="1"/>
</dbReference>
<feature type="binding site" evidence="7 9">
    <location>
        <position position="213"/>
    </location>
    <ligand>
        <name>substrate</name>
    </ligand>
</feature>
<feature type="active site" description="For OMPdecase activity" evidence="8">
    <location>
        <position position="63"/>
    </location>
</feature>
<dbReference type="AlphaFoldDB" id="A0A160JH53"/>
<dbReference type="InterPro" id="IPR013785">
    <property type="entry name" value="Aldolase_TIM"/>
</dbReference>
<dbReference type="InterPro" id="IPR014732">
    <property type="entry name" value="OMPdecase"/>
</dbReference>
<dbReference type="InterPro" id="IPR018089">
    <property type="entry name" value="OMPdecase_AS"/>
</dbReference>
<keyword evidence="3 7" id="KW-0210">Decarboxylase</keyword>
<dbReference type="NCBIfam" id="TIGR01740">
    <property type="entry name" value="pyrF"/>
    <property type="match status" value="1"/>
</dbReference>
<comment type="similarity">
    <text evidence="7">Belongs to the OMP decarboxylase family. Type 1 subfamily.</text>
</comment>
<evidence type="ECO:0000256" key="2">
    <source>
        <dbReference type="ARBA" id="ARBA00004861"/>
    </source>
</evidence>
<comment type="pathway">
    <text evidence="2 7 10">Pyrimidine metabolism; UMP biosynthesis via de novo pathway; UMP from orotate: step 2/2.</text>
</comment>
<feature type="binding site" evidence="7 9">
    <location>
        <position position="214"/>
    </location>
    <ligand>
        <name>substrate</name>
    </ligand>
</feature>
<dbReference type="Gene3D" id="3.20.20.70">
    <property type="entry name" value="Aldolase class I"/>
    <property type="match status" value="1"/>
</dbReference>
<dbReference type="HAMAP" id="MF_01200_B">
    <property type="entry name" value="OMPdecase_type1_B"/>
    <property type="match status" value="1"/>
</dbReference>
<dbReference type="PROSITE" id="PS00156">
    <property type="entry name" value="OMPDECASE"/>
    <property type="match status" value="1"/>
</dbReference>
<evidence type="ECO:0000256" key="4">
    <source>
        <dbReference type="ARBA" id="ARBA00022975"/>
    </source>
</evidence>
<evidence type="ECO:0000256" key="8">
    <source>
        <dbReference type="PIRSR" id="PIRSR614732-1"/>
    </source>
</evidence>
<dbReference type="GO" id="GO:0004590">
    <property type="term" value="F:orotidine-5'-phosphate decarboxylase activity"/>
    <property type="evidence" value="ECO:0007669"/>
    <property type="project" value="UniProtKB-UniRule"/>
</dbReference>
<evidence type="ECO:0000256" key="1">
    <source>
        <dbReference type="ARBA" id="ARBA00002356"/>
    </source>
</evidence>
<evidence type="ECO:0000256" key="7">
    <source>
        <dbReference type="HAMAP-Rule" id="MF_01200"/>
    </source>
</evidence>